<evidence type="ECO:0000313" key="2">
    <source>
        <dbReference type="Proteomes" id="UP001430290"/>
    </source>
</evidence>
<name>A0ABS7TAD4_9GAMM</name>
<sequence length="128" mass="14121">MERMRRGTLFIGWGAIIPGRETMASNVLQDAMVFLHKLESEGVIDGIEVVLLEPHGGDLDGFVLIKGRLDQLAQLRVQDDFVKMIIGVRLVHSGVGVVAGHSGQEMQPYLLAWADQERRLLGASEEKS</sequence>
<evidence type="ECO:0000313" key="1">
    <source>
        <dbReference type="EMBL" id="MBZ4184755.1"/>
    </source>
</evidence>
<keyword evidence="2" id="KW-1185">Reference proteome</keyword>
<dbReference type="EMBL" id="JAIQDJ010000001">
    <property type="protein sequence ID" value="MBZ4184755.1"/>
    <property type="molecule type" value="Genomic_DNA"/>
</dbReference>
<dbReference type="Proteomes" id="UP001430290">
    <property type="component" value="Unassembled WGS sequence"/>
</dbReference>
<accession>A0ABS7TAD4</accession>
<dbReference type="RefSeq" id="WP_223625318.1">
    <property type="nucleotide sequence ID" value="NZ_JAIQDJ010000001.1"/>
</dbReference>
<organism evidence="1 2">
    <name type="scientific">Thermomonas beijingensis</name>
    <dbReference type="NCBI Taxonomy" id="2872701"/>
    <lineage>
        <taxon>Bacteria</taxon>
        <taxon>Pseudomonadati</taxon>
        <taxon>Pseudomonadota</taxon>
        <taxon>Gammaproteobacteria</taxon>
        <taxon>Lysobacterales</taxon>
        <taxon>Lysobacteraceae</taxon>
        <taxon>Thermomonas</taxon>
    </lineage>
</organism>
<proteinExistence type="predicted"/>
<reference evidence="1" key="1">
    <citation type="submission" date="2021-09" db="EMBL/GenBank/DDBJ databases">
        <authorList>
            <person name="Wu T."/>
            <person name="Guo S.Z."/>
        </authorList>
    </citation>
    <scope>NUCLEOTIDE SEQUENCE</scope>
    <source>
        <strain evidence="1">RSS-23</strain>
    </source>
</reference>
<protein>
    <submittedName>
        <fullName evidence="1">Uncharacterized protein</fullName>
    </submittedName>
</protein>
<gene>
    <name evidence="1" type="ORF">K7B09_00240</name>
</gene>
<comment type="caution">
    <text evidence="1">The sequence shown here is derived from an EMBL/GenBank/DDBJ whole genome shotgun (WGS) entry which is preliminary data.</text>
</comment>